<dbReference type="Pfam" id="PF07894">
    <property type="entry name" value="SACK1"/>
    <property type="match status" value="1"/>
</dbReference>
<feature type="compositionally biased region" description="Low complexity" evidence="2">
    <location>
        <begin position="517"/>
        <end position="534"/>
    </location>
</feature>
<feature type="compositionally biased region" description="Low complexity" evidence="2">
    <location>
        <begin position="924"/>
        <end position="938"/>
    </location>
</feature>
<feature type="compositionally biased region" description="Basic and acidic residues" evidence="2">
    <location>
        <begin position="1124"/>
        <end position="1133"/>
    </location>
</feature>
<feature type="compositionally biased region" description="Basic and acidic residues" evidence="2">
    <location>
        <begin position="270"/>
        <end position="281"/>
    </location>
</feature>
<feature type="region of interest" description="Disordered" evidence="2">
    <location>
        <begin position="142"/>
        <end position="191"/>
    </location>
</feature>
<feature type="compositionally biased region" description="Polar residues" evidence="2">
    <location>
        <begin position="1254"/>
        <end position="1278"/>
    </location>
</feature>
<dbReference type="Proteomes" id="UP000472271">
    <property type="component" value="Chromosome 8"/>
</dbReference>
<dbReference type="InterPro" id="IPR050944">
    <property type="entry name" value="FAM83"/>
</dbReference>
<evidence type="ECO:0000259" key="3">
    <source>
        <dbReference type="Pfam" id="PF07894"/>
    </source>
</evidence>
<reference evidence="4" key="1">
    <citation type="submission" date="2019-06" db="EMBL/GenBank/DDBJ databases">
        <authorList>
            <consortium name="Wellcome Sanger Institute Data Sharing"/>
        </authorList>
    </citation>
    <scope>NUCLEOTIDE SEQUENCE [LARGE SCALE GENOMIC DNA]</scope>
</reference>
<sequence>MCHRANMHAGHLKNLRVRCSIGAEFHTRACTKVKGRIGHRFMFVDGDKAVSGSYSFTWMSSRLDRNLITVLTGQVVDTFDLLFRFLYMNSTSVNLRQIAKEPQPEPDPPPQQTTFAPPSADVARKLYNPKYALVAACNPSLSPNSSGNNSPKDSQNAVNSKTQEDEATSKKKRRRDKEVRQEPPLHPGLTNLGKAHLIEYLPTWPEPDPPSDVIGFINVRDTSKPIQVHLQRSEMFETSQAIRFGSPPSMPKETLPEVANPRKIGANDEENPKQDKTKAEEAAVVQTNSTPLTLKASGFKSQEAPEQKSQIIVKTLNTECNLQSNTPTKNQSAGHNSTSNINKSTSQQSSSTATPSQITPTIPTNSLKTEPLPKSDAQTQAQTRTSLNTHHALDHSVHSSELKSTQTQISQTLSATDLNANTEQFAQSKKLLQHTYSSKQDVHTKTQNSVNTQTPNIHNHISPSSAFTSLHCNPVTPVTLSDNNQVCATTVHSSMTSSARAPVLPLTSITTTPSFPTVSSSSTTHPLSSSTFTTAPPVPKRRTVQLVINDTTNGQNPPDINAVRRPESLTSTQLVASHNEPLVATVVHTLPKKEPETVPKLQNKTDAQKGTENTGKDCSPLRTSQEIKSEEAAGQRNDRVDTKRAPGSKLQVQSNVLITNAPKENCTNIQDTPLTSTECNITKKIEDCVDPLAKVRPLRDKEAGKVLSEDSKNLAHSKTYPSRVNGPQRVSHNELNAKDTTVLGAEDSVNATKDSPVSATFRAHIDRADDSTSTADSQNQHPGVATAYHINSLPDAAKHNTNNTFQDSLQSPKGRGIPHSPIHLGLSESYTPYLRSPTPEKESRLLFALTRTPTPDGLSPHSPNSDSRSRTPDFRTPTPDGYFSTFSTTSEEYFECSDSPVHDVFFDPVASFGNETEDDLNTNTSYAPTITTASSSPTFVNTTTSPGVLSSSGKNTSRSGTLSQYYGVSSVSSPEKKLKMMEEEKTINDEKWKEQDGKKSLTERSNQTQRDSQRTERRGSKENKSAEHLRQNKASTEAQLTADKAKETQASKRKKALNQQEAGDDVVTPGESSNEAMQMSVGEVKAKNMFEGGRPDKASSGGEKTLDRAGLRASGVEKTLQTTRESEGQKQQKDTGVFSPLRPPQPPRPTRSLFATQPIGARQWGGRQLNHTESKPFDSSLPVFDNTPSTRRLPPRPPPPVAVSTSGSAAGRRHSEVPQSQQSPFYRQPPVAPARTRPRQSQNQTPHPKPQASFLHTHSHLQPQALSQTQKQIASVQEGQEDGRTPFSVTFSRLYNIKGLKDKVSRLPTQNKRSSAGYSAHGRKTTG</sequence>
<feature type="region of interest" description="Disordered" evidence="2">
    <location>
        <begin position="517"/>
        <end position="537"/>
    </location>
</feature>
<protein>
    <recommendedName>
        <fullName evidence="3">Scaffolding anchor of CK1 domain-containing protein</fullName>
    </recommendedName>
</protein>
<feature type="region of interest" description="Disordered" evidence="2">
    <location>
        <begin position="593"/>
        <end position="647"/>
    </location>
</feature>
<reference evidence="4" key="2">
    <citation type="submission" date="2025-08" db="UniProtKB">
        <authorList>
            <consortium name="Ensembl"/>
        </authorList>
    </citation>
    <scope>IDENTIFICATION</scope>
</reference>
<feature type="region of interest" description="Disordered" evidence="2">
    <location>
        <begin position="796"/>
        <end position="818"/>
    </location>
</feature>
<evidence type="ECO:0000313" key="4">
    <source>
        <dbReference type="Ensembl" id="ENSSORP00005001085.1"/>
    </source>
</evidence>
<feature type="region of interest" description="Disordered" evidence="2">
    <location>
        <begin position="322"/>
        <end position="385"/>
    </location>
</feature>
<dbReference type="GO" id="GO:0019901">
    <property type="term" value="F:protein kinase binding"/>
    <property type="evidence" value="ECO:0007669"/>
    <property type="project" value="TreeGrafter"/>
</dbReference>
<feature type="compositionally biased region" description="Polar residues" evidence="2">
    <location>
        <begin position="600"/>
        <end position="613"/>
    </location>
</feature>
<keyword evidence="5" id="KW-1185">Reference proteome</keyword>
<dbReference type="Ensembl" id="ENSSORT00005001119.1">
    <property type="protein sequence ID" value="ENSSORP00005001085.1"/>
    <property type="gene ID" value="ENSSORG00005000653.1"/>
</dbReference>
<feature type="compositionally biased region" description="Basic and acidic residues" evidence="2">
    <location>
        <begin position="625"/>
        <end position="644"/>
    </location>
</feature>
<feature type="compositionally biased region" description="Polar residues" evidence="2">
    <location>
        <begin position="322"/>
        <end position="336"/>
    </location>
</feature>
<accession>A0A672YC20</accession>
<dbReference type="Gene3D" id="3.30.870.10">
    <property type="entry name" value="Endonuclease Chain A"/>
    <property type="match status" value="1"/>
</dbReference>
<feature type="domain" description="Scaffolding anchor of CK1" evidence="3">
    <location>
        <begin position="1"/>
        <end position="91"/>
    </location>
</feature>
<dbReference type="SUPFAM" id="SSF56024">
    <property type="entry name" value="Phospholipase D/nuclease"/>
    <property type="match status" value="1"/>
</dbReference>
<evidence type="ECO:0000256" key="1">
    <source>
        <dbReference type="ARBA" id="ARBA00006937"/>
    </source>
</evidence>
<feature type="compositionally biased region" description="Polar residues" evidence="2">
    <location>
        <begin position="152"/>
        <end position="161"/>
    </location>
</feature>
<feature type="compositionally biased region" description="Basic and acidic residues" evidence="2">
    <location>
        <begin position="974"/>
        <end position="1002"/>
    </location>
</feature>
<feature type="compositionally biased region" description="Polar residues" evidence="2">
    <location>
        <begin position="376"/>
        <end position="385"/>
    </location>
</feature>
<dbReference type="InParanoid" id="A0A672YC20"/>
<gene>
    <name evidence="4" type="primary">LOC115424971</name>
</gene>
<feature type="region of interest" description="Disordered" evidence="2">
    <location>
        <begin position="851"/>
        <end position="880"/>
    </location>
</feature>
<organism evidence="4 5">
    <name type="scientific">Sphaeramia orbicularis</name>
    <name type="common">orbiculate cardinalfish</name>
    <dbReference type="NCBI Taxonomy" id="375764"/>
    <lineage>
        <taxon>Eukaryota</taxon>
        <taxon>Metazoa</taxon>
        <taxon>Chordata</taxon>
        <taxon>Craniata</taxon>
        <taxon>Vertebrata</taxon>
        <taxon>Euteleostomi</taxon>
        <taxon>Actinopterygii</taxon>
        <taxon>Neopterygii</taxon>
        <taxon>Teleostei</taxon>
        <taxon>Neoteleostei</taxon>
        <taxon>Acanthomorphata</taxon>
        <taxon>Gobiaria</taxon>
        <taxon>Kurtiformes</taxon>
        <taxon>Apogonoidei</taxon>
        <taxon>Apogonidae</taxon>
        <taxon>Apogoninae</taxon>
        <taxon>Sphaeramia</taxon>
    </lineage>
</organism>
<feature type="compositionally biased region" description="Polar residues" evidence="2">
    <location>
        <begin position="939"/>
        <end position="973"/>
    </location>
</feature>
<feature type="compositionally biased region" description="Low complexity" evidence="2">
    <location>
        <begin position="142"/>
        <end position="151"/>
    </location>
</feature>
<feature type="compositionally biased region" description="Polar residues" evidence="2">
    <location>
        <begin position="1307"/>
        <end position="1317"/>
    </location>
</feature>
<feature type="compositionally biased region" description="Basic and acidic residues" evidence="2">
    <location>
        <begin position="1011"/>
        <end position="1030"/>
    </location>
</feature>
<feature type="compositionally biased region" description="Basic and acidic residues" evidence="2">
    <location>
        <begin position="1084"/>
        <end position="1097"/>
    </location>
</feature>
<proteinExistence type="inferred from homology"/>
<dbReference type="GO" id="GO:0007165">
    <property type="term" value="P:signal transduction"/>
    <property type="evidence" value="ECO:0007669"/>
    <property type="project" value="TreeGrafter"/>
</dbReference>
<dbReference type="PANTHER" id="PTHR16181:SF29">
    <property type="entry name" value="PROTEIN FAM83A-RELATED"/>
    <property type="match status" value="1"/>
</dbReference>
<comment type="similarity">
    <text evidence="1">Belongs to the FAM83 family.</text>
</comment>
<feature type="region of interest" description="Disordered" evidence="2">
    <location>
        <begin position="260"/>
        <end position="289"/>
    </location>
</feature>
<feature type="region of interest" description="Disordered" evidence="2">
    <location>
        <begin position="914"/>
        <end position="1327"/>
    </location>
</feature>
<feature type="compositionally biased region" description="Low complexity" evidence="2">
    <location>
        <begin position="337"/>
        <end position="366"/>
    </location>
</feature>
<reference evidence="4" key="3">
    <citation type="submission" date="2025-09" db="UniProtKB">
        <authorList>
            <consortium name="Ensembl"/>
        </authorList>
    </citation>
    <scope>IDENTIFICATION</scope>
</reference>
<dbReference type="InterPro" id="IPR012461">
    <property type="entry name" value="SACK1"/>
</dbReference>
<name>A0A672YC20_9TELE</name>
<evidence type="ECO:0000256" key="2">
    <source>
        <dbReference type="SAM" id="MobiDB-lite"/>
    </source>
</evidence>
<evidence type="ECO:0000313" key="5">
    <source>
        <dbReference type="Proteomes" id="UP000472271"/>
    </source>
</evidence>
<dbReference type="PANTHER" id="PTHR16181">
    <property type="entry name" value="PROTEIN FAM83A-RELATED"/>
    <property type="match status" value="1"/>
</dbReference>
<feature type="compositionally biased region" description="Polar residues" evidence="2">
    <location>
        <begin position="799"/>
        <end position="811"/>
    </location>
</feature>